<evidence type="ECO:0000256" key="1">
    <source>
        <dbReference type="SAM" id="MobiDB-lite"/>
    </source>
</evidence>
<organism evidence="3 4">
    <name type="scientific">Remersonia thermophila</name>
    <dbReference type="NCBI Taxonomy" id="72144"/>
    <lineage>
        <taxon>Eukaryota</taxon>
        <taxon>Fungi</taxon>
        <taxon>Dikarya</taxon>
        <taxon>Ascomycota</taxon>
        <taxon>Pezizomycotina</taxon>
        <taxon>Sordariomycetes</taxon>
        <taxon>Sordariomycetidae</taxon>
        <taxon>Sordariales</taxon>
        <taxon>Sordariales incertae sedis</taxon>
        <taxon>Remersonia</taxon>
    </lineage>
</organism>
<dbReference type="GeneID" id="98123460"/>
<keyword evidence="2" id="KW-0812">Transmembrane</keyword>
<comment type="caution">
    <text evidence="3">The sequence shown here is derived from an EMBL/GenBank/DDBJ whole genome shotgun (WGS) entry which is preliminary data.</text>
</comment>
<dbReference type="EMBL" id="JAZGUE010000002">
    <property type="protein sequence ID" value="KAL2270351.1"/>
    <property type="molecule type" value="Genomic_DNA"/>
</dbReference>
<feature type="region of interest" description="Disordered" evidence="1">
    <location>
        <begin position="149"/>
        <end position="170"/>
    </location>
</feature>
<evidence type="ECO:0000313" key="4">
    <source>
        <dbReference type="Proteomes" id="UP001600064"/>
    </source>
</evidence>
<keyword evidence="2" id="KW-0472">Membrane</keyword>
<feature type="region of interest" description="Disordered" evidence="1">
    <location>
        <begin position="183"/>
        <end position="220"/>
    </location>
</feature>
<accession>A0ABR4DKI0</accession>
<reference evidence="3 4" key="1">
    <citation type="journal article" date="2024" name="Commun. Biol.">
        <title>Comparative genomic analysis of thermophilic fungi reveals convergent evolutionary adaptations and gene losses.</title>
        <authorList>
            <person name="Steindorff A.S."/>
            <person name="Aguilar-Pontes M.V."/>
            <person name="Robinson A.J."/>
            <person name="Andreopoulos B."/>
            <person name="LaButti K."/>
            <person name="Kuo A."/>
            <person name="Mondo S."/>
            <person name="Riley R."/>
            <person name="Otillar R."/>
            <person name="Haridas S."/>
            <person name="Lipzen A."/>
            <person name="Grimwood J."/>
            <person name="Schmutz J."/>
            <person name="Clum A."/>
            <person name="Reid I.D."/>
            <person name="Moisan M.C."/>
            <person name="Butler G."/>
            <person name="Nguyen T.T.M."/>
            <person name="Dewar K."/>
            <person name="Conant G."/>
            <person name="Drula E."/>
            <person name="Henrissat B."/>
            <person name="Hansel C."/>
            <person name="Singer S."/>
            <person name="Hutchinson M.I."/>
            <person name="de Vries R.P."/>
            <person name="Natvig D.O."/>
            <person name="Powell A.J."/>
            <person name="Tsang A."/>
            <person name="Grigoriev I.V."/>
        </authorList>
    </citation>
    <scope>NUCLEOTIDE SEQUENCE [LARGE SCALE GENOMIC DNA]</scope>
    <source>
        <strain evidence="3 4">ATCC 22073</strain>
    </source>
</reference>
<gene>
    <name evidence="3" type="ORF">VTJ83DRAFT_2535</name>
</gene>
<proteinExistence type="predicted"/>
<evidence type="ECO:0000256" key="2">
    <source>
        <dbReference type="SAM" id="Phobius"/>
    </source>
</evidence>
<feature type="transmembrane region" description="Helical" evidence="2">
    <location>
        <begin position="230"/>
        <end position="257"/>
    </location>
</feature>
<sequence>MDERGALHQHLVAESRFPRSLRGPFATRHISRLFHGRDMELAPVRPTFEELTANPTPEVSTAATSTSTAAATRHIGTSTPSSLYSQSSSAGLIPSVPTTPLPPVDPALGGGLKTWESFHHYHYQQQQLQQLQYHDPPSFLLQQHPSQKFYHHHDHHQHRHHTHGSPSWDGTWAGASQTNLHSYCDPSSPFDSRPLVEGGSDGGWTGKPGKKRPWKPGEKEEKRVCGVKRFAFWFAAAAVAFVVVVGVSVGVGVGVGLSGSPSSPTPTSTRAVPTPVATANPSASMSCPGNDRTLYLAPQNSQKKFLLMCGRDYHSRNGTQELYNAPASTLKECLELCAMQEGCLGAGWGRSGKVASGKPVCWLKGQLGSHHDAPLWSFLMLDDGSLGGDAAAR</sequence>
<evidence type="ECO:0000313" key="3">
    <source>
        <dbReference type="EMBL" id="KAL2270351.1"/>
    </source>
</evidence>
<protein>
    <recommendedName>
        <fullName evidence="5">Apple domain-containing protein</fullName>
    </recommendedName>
</protein>
<feature type="compositionally biased region" description="Basic residues" evidence="1">
    <location>
        <begin position="149"/>
        <end position="163"/>
    </location>
</feature>
<keyword evidence="2" id="KW-1133">Transmembrane helix</keyword>
<dbReference type="RefSeq" id="XP_070869075.1">
    <property type="nucleotide sequence ID" value="XM_071008816.1"/>
</dbReference>
<evidence type="ECO:0008006" key="5">
    <source>
        <dbReference type="Google" id="ProtNLM"/>
    </source>
</evidence>
<name>A0ABR4DKI0_9PEZI</name>
<dbReference type="Proteomes" id="UP001600064">
    <property type="component" value="Unassembled WGS sequence"/>
</dbReference>
<keyword evidence="4" id="KW-1185">Reference proteome</keyword>